<dbReference type="PANTHER" id="PTHR39323:SF1">
    <property type="entry name" value="BLR1149 PROTEIN"/>
    <property type="match status" value="1"/>
</dbReference>
<name>A0A5B8V8C1_9BACT</name>
<proteinExistence type="predicted"/>
<keyword evidence="1" id="KW-0436">Ligase</keyword>
<keyword evidence="1" id="KW-0540">Nuclease</keyword>
<keyword evidence="2" id="KW-1185">Reference proteome</keyword>
<dbReference type="GO" id="GO:0004519">
    <property type="term" value="F:endonuclease activity"/>
    <property type="evidence" value="ECO:0007669"/>
    <property type="project" value="UniProtKB-KW"/>
</dbReference>
<dbReference type="Proteomes" id="UP000321533">
    <property type="component" value="Chromosome"/>
</dbReference>
<dbReference type="InterPro" id="IPR026336">
    <property type="entry name" value="PdeM-like"/>
</dbReference>
<dbReference type="OrthoDB" id="9795838at2"/>
<dbReference type="NCBIfam" id="TIGR04123">
    <property type="entry name" value="P_estr_lig_assc"/>
    <property type="match status" value="1"/>
</dbReference>
<dbReference type="GO" id="GO:0016874">
    <property type="term" value="F:ligase activity"/>
    <property type="evidence" value="ECO:0007669"/>
    <property type="project" value="UniProtKB-KW"/>
</dbReference>
<evidence type="ECO:0000313" key="1">
    <source>
        <dbReference type="EMBL" id="QEC67415.1"/>
    </source>
</evidence>
<dbReference type="SUPFAM" id="SSF56300">
    <property type="entry name" value="Metallo-dependent phosphatases"/>
    <property type="match status" value="1"/>
</dbReference>
<dbReference type="EMBL" id="CP042435">
    <property type="protein sequence ID" value="QEC67415.1"/>
    <property type="molecule type" value="Genomic_DNA"/>
</dbReference>
<dbReference type="InterPro" id="IPR024173">
    <property type="entry name" value="Pesterase_MJ0037-like"/>
</dbReference>
<dbReference type="AlphaFoldDB" id="A0A5B8V8C1"/>
<dbReference type="PANTHER" id="PTHR39323">
    <property type="entry name" value="BLR1149 PROTEIN"/>
    <property type="match status" value="1"/>
</dbReference>
<protein>
    <submittedName>
        <fullName evidence="1">Ligase-associated DNA damage response endonuclease PdeM</fullName>
        <ecNumber evidence="1">3.1.-.-</ecNumber>
    </submittedName>
</protein>
<sequence length="219" mass="25341">MLTPVKFDIHKEEFWLSPGKMIWYPANKTLIIADLHFGKTGHFRKSGIPVPQDIFKQDLHQLFAGIQFYKPERLLIVGDMFHSKANKELDLFFKWRNDLSHLHIHLIKGNHDILNDQYYTDTAIQVDPHLTAGRFSFIHDIAEITVDENDEQFYFSGHLHPGISLNGGSRQSLHFPCFYFTKKYAVLPAFSAFSGHCMIRPRKGENVFAIVNNSIVQIQ</sequence>
<accession>A0A5B8V8C1</accession>
<keyword evidence="1" id="KW-0378">Hydrolase</keyword>
<dbReference type="PIRSF" id="PIRSF000887">
    <property type="entry name" value="Pesterase_MJ0037"/>
    <property type="match status" value="1"/>
</dbReference>
<gene>
    <name evidence="1" type="primary">pdeM</name>
    <name evidence="1" type="ORF">FRZ67_08940</name>
</gene>
<keyword evidence="1" id="KW-0255">Endonuclease</keyword>
<organism evidence="1 2">
    <name type="scientific">Panacibacter ginsenosidivorans</name>
    <dbReference type="NCBI Taxonomy" id="1813871"/>
    <lineage>
        <taxon>Bacteria</taxon>
        <taxon>Pseudomonadati</taxon>
        <taxon>Bacteroidota</taxon>
        <taxon>Chitinophagia</taxon>
        <taxon>Chitinophagales</taxon>
        <taxon>Chitinophagaceae</taxon>
        <taxon>Panacibacter</taxon>
    </lineage>
</organism>
<dbReference type="KEGG" id="pgin:FRZ67_08940"/>
<dbReference type="GO" id="GO:0016787">
    <property type="term" value="F:hydrolase activity"/>
    <property type="evidence" value="ECO:0007669"/>
    <property type="project" value="UniProtKB-KW"/>
</dbReference>
<reference evidence="1 2" key="1">
    <citation type="journal article" date="2016" name="Int. J. Syst. Evol. Microbiol.">
        <title>Panacibacter ginsenosidivorans gen. nov., sp. nov., with ginsenoside converting activity isolated from soil of a ginseng field.</title>
        <authorList>
            <person name="Siddiqi M.Z."/>
            <person name="Muhammad Shafi S."/>
            <person name="Choi K.D."/>
            <person name="Im W.T."/>
        </authorList>
    </citation>
    <scope>NUCLEOTIDE SEQUENCE [LARGE SCALE GENOMIC DNA]</scope>
    <source>
        <strain evidence="1 2">Gsoil1550</strain>
    </source>
</reference>
<evidence type="ECO:0000313" key="2">
    <source>
        <dbReference type="Proteomes" id="UP000321533"/>
    </source>
</evidence>
<dbReference type="EC" id="3.1.-.-" evidence="1"/>
<dbReference type="Gene3D" id="3.60.21.10">
    <property type="match status" value="1"/>
</dbReference>
<dbReference type="InterPro" id="IPR029052">
    <property type="entry name" value="Metallo-depent_PP-like"/>
</dbReference>